<organism evidence="5 6">
    <name type="scientific">Stenomitos frigidus ULC18</name>
    <dbReference type="NCBI Taxonomy" id="2107698"/>
    <lineage>
        <taxon>Bacteria</taxon>
        <taxon>Bacillati</taxon>
        <taxon>Cyanobacteriota</taxon>
        <taxon>Cyanophyceae</taxon>
        <taxon>Leptolyngbyales</taxon>
        <taxon>Leptolyngbyaceae</taxon>
        <taxon>Stenomitos</taxon>
    </lineage>
</organism>
<protein>
    <recommendedName>
        <fullName evidence="2">Tetratricopeptide repeat protein 38</fullName>
    </recommendedName>
</protein>
<dbReference type="EMBL" id="PVWK01000009">
    <property type="protein sequence ID" value="PSB35244.1"/>
    <property type="molecule type" value="Genomic_DNA"/>
</dbReference>
<evidence type="ECO:0000256" key="4">
    <source>
        <dbReference type="ARBA" id="ARBA00022803"/>
    </source>
</evidence>
<gene>
    <name evidence="5" type="ORF">C7B82_01180</name>
</gene>
<evidence type="ECO:0000313" key="6">
    <source>
        <dbReference type="Proteomes" id="UP000239576"/>
    </source>
</evidence>
<keyword evidence="4" id="KW-0802">TPR repeat</keyword>
<dbReference type="AlphaFoldDB" id="A0A2T1ER78"/>
<dbReference type="Proteomes" id="UP000239576">
    <property type="component" value="Unassembled WGS sequence"/>
</dbReference>
<dbReference type="PANTHER" id="PTHR16263">
    <property type="entry name" value="TETRATRICOPEPTIDE REPEAT PROTEIN 38"/>
    <property type="match status" value="1"/>
</dbReference>
<dbReference type="CDD" id="cd05804">
    <property type="entry name" value="StaR_like"/>
    <property type="match status" value="1"/>
</dbReference>
<dbReference type="InterPro" id="IPR011990">
    <property type="entry name" value="TPR-like_helical_dom_sf"/>
</dbReference>
<dbReference type="InterPro" id="IPR033891">
    <property type="entry name" value="TTC38"/>
</dbReference>
<dbReference type="OrthoDB" id="9815900at2"/>
<proteinExistence type="inferred from homology"/>
<dbReference type="PANTHER" id="PTHR16263:SF4">
    <property type="entry name" value="TETRATRICOPEPTIDE REPEAT PROTEIN 38"/>
    <property type="match status" value="1"/>
</dbReference>
<dbReference type="RefSeq" id="WP_106254486.1">
    <property type="nucleotide sequence ID" value="NZ_CAWNSW010000019.1"/>
</dbReference>
<evidence type="ECO:0000256" key="3">
    <source>
        <dbReference type="ARBA" id="ARBA00022737"/>
    </source>
</evidence>
<reference evidence="5 6" key="2">
    <citation type="submission" date="2018-03" db="EMBL/GenBank/DDBJ databases">
        <title>The ancient ancestry and fast evolution of plastids.</title>
        <authorList>
            <person name="Moore K.R."/>
            <person name="Magnabosco C."/>
            <person name="Momper L."/>
            <person name="Gold D.A."/>
            <person name="Bosak T."/>
            <person name="Fournier G.P."/>
        </authorList>
    </citation>
    <scope>NUCLEOTIDE SEQUENCE [LARGE SCALE GENOMIC DNA]</scope>
    <source>
        <strain evidence="5 6">ULC18</strain>
    </source>
</reference>
<comment type="similarity">
    <text evidence="1">Belongs to the TTC38 family.</text>
</comment>
<dbReference type="SUPFAM" id="SSF48452">
    <property type="entry name" value="TPR-like"/>
    <property type="match status" value="1"/>
</dbReference>
<dbReference type="Gene3D" id="1.25.40.10">
    <property type="entry name" value="Tetratricopeptide repeat domain"/>
    <property type="match status" value="1"/>
</dbReference>
<evidence type="ECO:0000313" key="5">
    <source>
        <dbReference type="EMBL" id="PSB35244.1"/>
    </source>
</evidence>
<name>A0A2T1ER78_9CYAN</name>
<comment type="caution">
    <text evidence="5">The sequence shown here is derived from an EMBL/GenBank/DDBJ whole genome shotgun (WGS) entry which is preliminary data.</text>
</comment>
<accession>A0A2T1ER78</accession>
<sequence>MLIDAQGLSITTDAPETVEAINEFTTQLLSYGKHADRIFNGVAADPASPLANAYAAALYLFAETADSLRLATPHLQAAQRYAAQATEREQWAIAAIASWAAGDVQQALAYHQALAENYPRDLVSASIGQYHHLFASGSTQGLLKLIETILPANAENHYVHGMLAFALEQNHQLEAAESAGRRAVAMQRSDPWAHHAIAHVLETQGRAQDGIAWLESVADTWEECSTFRCHNWWHLALYYLALNDIDKVLELYDRKVWGQAIHDYSHCQVNAIALLLRLELQGVDVGDRWQAIGPSLPSQMHNHFLPLTDLHLIYGLVRSGQSNQAEQMLRSIERHAANRHYALQSVWAEVVLPIARGFVAHAEGKWLAAITQMRPVLSQLQRVGGSHAQRQVFQHVYEHALVKS</sequence>
<keyword evidence="3" id="KW-0677">Repeat</keyword>
<reference evidence="6" key="1">
    <citation type="submission" date="2018-02" db="EMBL/GenBank/DDBJ databases">
        <authorList>
            <person name="Moore K."/>
            <person name="Momper L."/>
        </authorList>
    </citation>
    <scope>NUCLEOTIDE SEQUENCE [LARGE SCALE GENOMIC DNA]</scope>
    <source>
        <strain evidence="6">ULC18</strain>
    </source>
</reference>
<keyword evidence="6" id="KW-1185">Reference proteome</keyword>
<evidence type="ECO:0000256" key="1">
    <source>
        <dbReference type="ARBA" id="ARBA00005857"/>
    </source>
</evidence>
<evidence type="ECO:0000256" key="2">
    <source>
        <dbReference type="ARBA" id="ARBA00019992"/>
    </source>
</evidence>